<gene>
    <name evidence="1" type="ORF">AJ79_08149</name>
</gene>
<accession>A0A2B7WVL6</accession>
<sequence length="128" mass="14032">MAIVFFTQTPSSLPRHKSYDSLTITLPNGTGMSRRKWDPNEHVAKSPKAGMKRISGNIDNLQKGMHNSNPAVGSQCTFRVNTGIASLQFQGLIPPPHISIKFSVTPKEHPSNEIPRPRWCLCVASPAA</sequence>
<comment type="caution">
    <text evidence="1">The sequence shown here is derived from an EMBL/GenBank/DDBJ whole genome shotgun (WGS) entry which is preliminary data.</text>
</comment>
<proteinExistence type="predicted"/>
<keyword evidence="2" id="KW-1185">Reference proteome</keyword>
<dbReference type="Proteomes" id="UP000223968">
    <property type="component" value="Unassembled WGS sequence"/>
</dbReference>
<protein>
    <submittedName>
        <fullName evidence="1">Uncharacterized protein</fullName>
    </submittedName>
</protein>
<evidence type="ECO:0000313" key="2">
    <source>
        <dbReference type="Proteomes" id="UP000223968"/>
    </source>
</evidence>
<name>A0A2B7WVL6_9EURO</name>
<dbReference type="EMBL" id="PDNB01000183">
    <property type="protein sequence ID" value="PGH00633.1"/>
    <property type="molecule type" value="Genomic_DNA"/>
</dbReference>
<reference evidence="1 2" key="1">
    <citation type="submission" date="2017-10" db="EMBL/GenBank/DDBJ databases">
        <title>Comparative genomics in systemic dimorphic fungi from Ajellomycetaceae.</title>
        <authorList>
            <person name="Munoz J.F."/>
            <person name="Mcewen J.G."/>
            <person name="Clay O.K."/>
            <person name="Cuomo C.A."/>
        </authorList>
    </citation>
    <scope>NUCLEOTIDE SEQUENCE [LARGE SCALE GENOMIC DNA]</scope>
    <source>
        <strain evidence="1 2">UAMH5409</strain>
    </source>
</reference>
<organism evidence="1 2">
    <name type="scientific">Helicocarpus griseus UAMH5409</name>
    <dbReference type="NCBI Taxonomy" id="1447875"/>
    <lineage>
        <taxon>Eukaryota</taxon>
        <taxon>Fungi</taxon>
        <taxon>Dikarya</taxon>
        <taxon>Ascomycota</taxon>
        <taxon>Pezizomycotina</taxon>
        <taxon>Eurotiomycetes</taxon>
        <taxon>Eurotiomycetidae</taxon>
        <taxon>Onygenales</taxon>
        <taxon>Ajellomycetaceae</taxon>
        <taxon>Helicocarpus</taxon>
    </lineage>
</organism>
<dbReference type="AlphaFoldDB" id="A0A2B7WVL6"/>
<evidence type="ECO:0000313" key="1">
    <source>
        <dbReference type="EMBL" id="PGH00633.1"/>
    </source>
</evidence>